<accession>T1DVV4</accession>
<dbReference type="Proteomes" id="UP000018143">
    <property type="component" value="Unassembled WGS sequence"/>
</dbReference>
<comment type="caution">
    <text evidence="1">The sequence shown here is derived from an EMBL/GenBank/DDBJ whole genome shotgun (WGS) entry which is preliminary data.</text>
</comment>
<dbReference type="STRING" id="1325130.HFN_0003"/>
<evidence type="ECO:0000313" key="2">
    <source>
        <dbReference type="Proteomes" id="UP000018143"/>
    </source>
</evidence>
<reference evidence="1 2" key="1">
    <citation type="journal article" date="2013" name="Genome Announc.">
        <title>Draft Genome Sequence of Helicobacter fennelliae Strain MRY12-0050, Isolated from a Bacteremia Patient.</title>
        <authorList>
            <person name="Rimbara E."/>
            <person name="Matsui M."/>
            <person name="Mori S."/>
            <person name="Suzuki S."/>
            <person name="Suzuki M."/>
            <person name="Kim H."/>
            <person name="Sekizuka T."/>
            <person name="Kuroda M."/>
            <person name="Shibayama K."/>
        </authorList>
    </citation>
    <scope>NUCLEOTIDE SEQUENCE [LARGE SCALE GENOMIC DNA]</scope>
    <source>
        <strain evidence="1 2">MRY12-0050</strain>
    </source>
</reference>
<name>T1DVV4_9HELI</name>
<keyword evidence="2" id="KW-1185">Reference proteome</keyword>
<protein>
    <submittedName>
        <fullName evidence="1">Uncharacterized protein</fullName>
    </submittedName>
</protein>
<dbReference type="RefSeq" id="WP_023947835.1">
    <property type="nucleotide sequence ID" value="NZ_BASD01000010.1"/>
</dbReference>
<gene>
    <name evidence="1" type="ORF">HFN_0003</name>
</gene>
<proteinExistence type="predicted"/>
<dbReference type="EMBL" id="BASD01000010">
    <property type="protein sequence ID" value="GAD18872.1"/>
    <property type="molecule type" value="Genomic_DNA"/>
</dbReference>
<sequence length="41" mass="4672">MTGFNKDCLSGLPRSFATACNDAYHSWQMTIEFTFAFFLDS</sequence>
<organism evidence="1 2">
    <name type="scientific">Helicobacter fennelliae MRY12-0050</name>
    <dbReference type="NCBI Taxonomy" id="1325130"/>
    <lineage>
        <taxon>Bacteria</taxon>
        <taxon>Pseudomonadati</taxon>
        <taxon>Campylobacterota</taxon>
        <taxon>Epsilonproteobacteria</taxon>
        <taxon>Campylobacterales</taxon>
        <taxon>Helicobacteraceae</taxon>
        <taxon>Helicobacter</taxon>
    </lineage>
</organism>
<dbReference type="AlphaFoldDB" id="T1DVV4"/>
<evidence type="ECO:0000313" key="1">
    <source>
        <dbReference type="EMBL" id="GAD18872.1"/>
    </source>
</evidence>